<evidence type="ECO:0000313" key="2">
    <source>
        <dbReference type="EMBL" id="JAU89359.1"/>
    </source>
</evidence>
<protein>
    <submittedName>
        <fullName evidence="2">F-box protein</fullName>
    </submittedName>
</protein>
<dbReference type="InterPro" id="IPR015915">
    <property type="entry name" value="Kelch-typ_b-propeller"/>
</dbReference>
<dbReference type="Gene3D" id="1.20.1280.50">
    <property type="match status" value="1"/>
</dbReference>
<gene>
    <name evidence="2" type="ORF">MP_TR23494_c0_g1_i1_g.68312</name>
</gene>
<dbReference type="EMBL" id="GEVM01016579">
    <property type="protein sequence ID" value="JAU89359.1"/>
    <property type="molecule type" value="Transcribed_RNA"/>
</dbReference>
<dbReference type="CDD" id="cd22157">
    <property type="entry name" value="F-box_AtFBW1-like"/>
    <property type="match status" value="1"/>
</dbReference>
<accession>A0A1J3JA51</accession>
<evidence type="ECO:0000259" key="1">
    <source>
        <dbReference type="PROSITE" id="PS50181"/>
    </source>
</evidence>
<sequence length="376" mass="42825">MMMMMMMLRRHRPPVERLPHDLVELILERLPVKSLLRFKCVSRKWRSTIDSQSFRERQSLRRRLSRGPDVLFVRLDYPDLVDGDDSQRFTFGSSSAYTVTLPKTASTVCNSICDGLVCLYNVYEPTPNVLVNPATGWHQSFPLSSIQHFFVDLLKKNQYAVIASPELGFGKDKVTGTYKAVWLYNSAEYGLGNVTTCEVFNFSTKAWRYVVPASPRPILALQFPVHFDGSLSWLTTEGEVLSFDLHTETFQVVSKAPFPHAPDGFTATMCVLDNHLCVSQKHWSTQVIWWFHSSSGTWNHLCSIDLTNAFSWFRGETRFVLPPVAILDKNKILLRGRDTIHPVVVYDLDTKSCDLLFTPANPLGTVTYFESLLSVL</sequence>
<dbReference type="InterPro" id="IPR006527">
    <property type="entry name" value="F-box-assoc_dom_typ1"/>
</dbReference>
<dbReference type="InterPro" id="IPR036047">
    <property type="entry name" value="F-box-like_dom_sf"/>
</dbReference>
<dbReference type="Pfam" id="PF00646">
    <property type="entry name" value="F-box"/>
    <property type="match status" value="1"/>
</dbReference>
<dbReference type="SUPFAM" id="SSF81383">
    <property type="entry name" value="F-box domain"/>
    <property type="match status" value="1"/>
</dbReference>
<proteinExistence type="predicted"/>
<organism evidence="2">
    <name type="scientific">Noccaea caerulescens</name>
    <name type="common">Alpine penny-cress</name>
    <name type="synonym">Thlaspi caerulescens</name>
    <dbReference type="NCBI Taxonomy" id="107243"/>
    <lineage>
        <taxon>Eukaryota</taxon>
        <taxon>Viridiplantae</taxon>
        <taxon>Streptophyta</taxon>
        <taxon>Embryophyta</taxon>
        <taxon>Tracheophyta</taxon>
        <taxon>Spermatophyta</taxon>
        <taxon>Magnoliopsida</taxon>
        <taxon>eudicotyledons</taxon>
        <taxon>Gunneridae</taxon>
        <taxon>Pentapetalae</taxon>
        <taxon>rosids</taxon>
        <taxon>malvids</taxon>
        <taxon>Brassicales</taxon>
        <taxon>Brassicaceae</taxon>
        <taxon>Coluteocarpeae</taxon>
        <taxon>Noccaea</taxon>
    </lineage>
</organism>
<dbReference type="InterPro" id="IPR050796">
    <property type="entry name" value="SCF_F-box_component"/>
</dbReference>
<dbReference type="AlphaFoldDB" id="A0A1J3JA51"/>
<dbReference type="SMART" id="SM00256">
    <property type="entry name" value="FBOX"/>
    <property type="match status" value="1"/>
</dbReference>
<dbReference type="InterPro" id="IPR001810">
    <property type="entry name" value="F-box_dom"/>
</dbReference>
<dbReference type="NCBIfam" id="TIGR01640">
    <property type="entry name" value="F_box_assoc_1"/>
    <property type="match status" value="1"/>
</dbReference>
<dbReference type="SUPFAM" id="SSF117281">
    <property type="entry name" value="Kelch motif"/>
    <property type="match status" value="1"/>
</dbReference>
<dbReference type="PROSITE" id="PS50181">
    <property type="entry name" value="FBOX"/>
    <property type="match status" value="1"/>
</dbReference>
<dbReference type="PANTHER" id="PTHR31672:SF13">
    <property type="entry name" value="F-BOX PROTEIN CPR30-LIKE"/>
    <property type="match status" value="1"/>
</dbReference>
<reference evidence="2" key="1">
    <citation type="submission" date="2016-07" db="EMBL/GenBank/DDBJ databases">
        <title>De novo transcriptome assembly of four accessions of the metal hyperaccumulator plant Noccaea caerulescens.</title>
        <authorList>
            <person name="Blande D."/>
            <person name="Halimaa P."/>
            <person name="Tervahauta A.I."/>
            <person name="Aarts M.G."/>
            <person name="Karenlampi S.O."/>
        </authorList>
    </citation>
    <scope>NUCLEOTIDE SEQUENCE</scope>
</reference>
<dbReference type="PANTHER" id="PTHR31672">
    <property type="entry name" value="BNACNNG10540D PROTEIN"/>
    <property type="match status" value="1"/>
</dbReference>
<feature type="domain" description="F-box" evidence="1">
    <location>
        <begin position="12"/>
        <end position="57"/>
    </location>
</feature>
<dbReference type="Pfam" id="PF07734">
    <property type="entry name" value="FBA_1"/>
    <property type="match status" value="1"/>
</dbReference>
<dbReference type="InterPro" id="IPR017451">
    <property type="entry name" value="F-box-assoc_interact_dom"/>
</dbReference>
<name>A0A1J3JA51_NOCCA</name>